<dbReference type="PANTHER" id="PTHR47074">
    <property type="entry name" value="BNAC02G40300D PROTEIN"/>
    <property type="match status" value="1"/>
</dbReference>
<name>A0A8X8AQP5_BRACI</name>
<feature type="domain" description="RNase H type-1" evidence="1">
    <location>
        <begin position="26"/>
        <end position="131"/>
    </location>
</feature>
<dbReference type="SUPFAM" id="SSF53098">
    <property type="entry name" value="Ribonuclease H-like"/>
    <property type="match status" value="1"/>
</dbReference>
<dbReference type="InterPro" id="IPR002156">
    <property type="entry name" value="RNaseH_domain"/>
</dbReference>
<dbReference type="InterPro" id="IPR012337">
    <property type="entry name" value="RNaseH-like_sf"/>
</dbReference>
<dbReference type="AlphaFoldDB" id="A0A8X8AQP5"/>
<evidence type="ECO:0000313" key="3">
    <source>
        <dbReference type="Proteomes" id="UP000886595"/>
    </source>
</evidence>
<protein>
    <recommendedName>
        <fullName evidence="1">RNase H type-1 domain-containing protein</fullName>
    </recommendedName>
</protein>
<dbReference type="Gene3D" id="3.30.420.10">
    <property type="entry name" value="Ribonuclease H-like superfamily/Ribonuclease H"/>
    <property type="match status" value="1"/>
</dbReference>
<dbReference type="GO" id="GO:0004523">
    <property type="term" value="F:RNA-DNA hybrid ribonuclease activity"/>
    <property type="evidence" value="ECO:0007669"/>
    <property type="project" value="InterPro"/>
</dbReference>
<dbReference type="InterPro" id="IPR036397">
    <property type="entry name" value="RNaseH_sf"/>
</dbReference>
<organism evidence="2 3">
    <name type="scientific">Brassica carinata</name>
    <name type="common">Ethiopian mustard</name>
    <name type="synonym">Abyssinian cabbage</name>
    <dbReference type="NCBI Taxonomy" id="52824"/>
    <lineage>
        <taxon>Eukaryota</taxon>
        <taxon>Viridiplantae</taxon>
        <taxon>Streptophyta</taxon>
        <taxon>Embryophyta</taxon>
        <taxon>Tracheophyta</taxon>
        <taxon>Spermatophyta</taxon>
        <taxon>Magnoliopsida</taxon>
        <taxon>eudicotyledons</taxon>
        <taxon>Gunneridae</taxon>
        <taxon>Pentapetalae</taxon>
        <taxon>rosids</taxon>
        <taxon>malvids</taxon>
        <taxon>Brassicales</taxon>
        <taxon>Brassicaceae</taxon>
        <taxon>Brassiceae</taxon>
        <taxon>Brassica</taxon>
    </lineage>
</organism>
<dbReference type="Proteomes" id="UP000886595">
    <property type="component" value="Unassembled WGS sequence"/>
</dbReference>
<proteinExistence type="predicted"/>
<evidence type="ECO:0000313" key="2">
    <source>
        <dbReference type="EMBL" id="KAG2308007.1"/>
    </source>
</evidence>
<dbReference type="GO" id="GO:0003676">
    <property type="term" value="F:nucleic acid binding"/>
    <property type="evidence" value="ECO:0007669"/>
    <property type="project" value="InterPro"/>
</dbReference>
<dbReference type="OrthoDB" id="1906820at2759"/>
<gene>
    <name evidence="2" type="ORF">Bca52824_027755</name>
</gene>
<accession>A0A8X8AQP5</accession>
<dbReference type="InterPro" id="IPR052929">
    <property type="entry name" value="RNase_H-like_EbsB-rel"/>
</dbReference>
<sequence>MYGEHEFKCMAQVTMEPPPESTIVCSDAAWRKEDKKAGLGWMVTTSRFEIRRKKPQWHISSPLVAEGLAIREALLVCKEHDFGNLHLQSDSSPMINAINRAEPVIEVHGILSDIHIICCSSDVSISFSWIPIKKMLLLIPYQRKRYVWLRLYCPHLTWLFEF</sequence>
<dbReference type="PANTHER" id="PTHR47074:SF11">
    <property type="entry name" value="REVERSE TRANSCRIPTASE-LIKE PROTEIN"/>
    <property type="match status" value="1"/>
</dbReference>
<dbReference type="Pfam" id="PF13456">
    <property type="entry name" value="RVT_3"/>
    <property type="match status" value="1"/>
</dbReference>
<dbReference type="CDD" id="cd06222">
    <property type="entry name" value="RNase_H_like"/>
    <property type="match status" value="1"/>
</dbReference>
<reference evidence="2 3" key="1">
    <citation type="submission" date="2020-02" db="EMBL/GenBank/DDBJ databases">
        <authorList>
            <person name="Ma Q."/>
            <person name="Huang Y."/>
            <person name="Song X."/>
            <person name="Pei D."/>
        </authorList>
    </citation>
    <scope>NUCLEOTIDE SEQUENCE [LARGE SCALE GENOMIC DNA]</scope>
    <source>
        <strain evidence="2">Sxm20200214</strain>
        <tissue evidence="2">Leaf</tissue>
    </source>
</reference>
<dbReference type="InterPro" id="IPR044730">
    <property type="entry name" value="RNase_H-like_dom_plant"/>
</dbReference>
<comment type="caution">
    <text evidence="2">The sequence shown here is derived from an EMBL/GenBank/DDBJ whole genome shotgun (WGS) entry which is preliminary data.</text>
</comment>
<evidence type="ECO:0000259" key="1">
    <source>
        <dbReference type="Pfam" id="PF13456"/>
    </source>
</evidence>
<keyword evidence="3" id="KW-1185">Reference proteome</keyword>
<dbReference type="EMBL" id="JAAMPC010000006">
    <property type="protein sequence ID" value="KAG2308007.1"/>
    <property type="molecule type" value="Genomic_DNA"/>
</dbReference>